<evidence type="ECO:0000313" key="1">
    <source>
        <dbReference type="EMBL" id="SFV60322.1"/>
    </source>
</evidence>
<dbReference type="InterPro" id="IPR045584">
    <property type="entry name" value="Pilin-like"/>
</dbReference>
<organism evidence="1">
    <name type="scientific">hydrothermal vent metagenome</name>
    <dbReference type="NCBI Taxonomy" id="652676"/>
    <lineage>
        <taxon>unclassified sequences</taxon>
        <taxon>metagenomes</taxon>
        <taxon>ecological metagenomes</taxon>
    </lineage>
</organism>
<gene>
    <name evidence="1" type="ORF">MNB_SM-7-739</name>
</gene>
<dbReference type="NCBIfam" id="TIGR02532">
    <property type="entry name" value="IV_pilin_GFxxxE"/>
    <property type="match status" value="1"/>
</dbReference>
<sequence length="146" mass="15498">MKRAGFTMIELIFVIVILGILAAVAIPKLAATRTDAEVSKLASDAATLVSELGTFYTSQGTFKGKKSSDITNIKLKNNGDDDIQNNDTLVIQDKNQNDCITVKFDDVDDGNITVSAGDTGSVCKGVKAATKNLQKSFHFGGSSVSY</sequence>
<dbReference type="Gene3D" id="3.30.700.10">
    <property type="entry name" value="Glycoprotein, Type 4 Pilin"/>
    <property type="match status" value="1"/>
</dbReference>
<dbReference type="SUPFAM" id="SSF54523">
    <property type="entry name" value="Pili subunits"/>
    <property type="match status" value="1"/>
</dbReference>
<dbReference type="InterPro" id="IPR012902">
    <property type="entry name" value="N_methyl_site"/>
</dbReference>
<reference evidence="1" key="1">
    <citation type="submission" date="2016-10" db="EMBL/GenBank/DDBJ databases">
        <authorList>
            <person name="de Groot N.N."/>
        </authorList>
    </citation>
    <scope>NUCLEOTIDE SEQUENCE</scope>
</reference>
<proteinExistence type="predicted"/>
<accession>A0A1W1C3M7</accession>
<name>A0A1W1C3M7_9ZZZZ</name>
<dbReference type="AlphaFoldDB" id="A0A1W1C3M7"/>
<dbReference type="Pfam" id="PF07963">
    <property type="entry name" value="N_methyl"/>
    <property type="match status" value="1"/>
</dbReference>
<dbReference type="EMBL" id="FPHB01000048">
    <property type="protein sequence ID" value="SFV60322.1"/>
    <property type="molecule type" value="Genomic_DNA"/>
</dbReference>
<protein>
    <submittedName>
        <fullName evidence="1">Type II secretion envelope pseudopilin protein (PulG,guides folded protein to PulD in outer membrane)</fullName>
    </submittedName>
</protein>